<feature type="transmembrane region" description="Helical" evidence="9">
    <location>
        <begin position="1527"/>
        <end position="1549"/>
    </location>
</feature>
<dbReference type="Gene3D" id="2.60.40.10">
    <property type="entry name" value="Immunoglobulins"/>
    <property type="match status" value="12"/>
</dbReference>
<dbReference type="SMART" id="SM00408">
    <property type="entry name" value="IGc2"/>
    <property type="match status" value="6"/>
</dbReference>
<dbReference type="PROSITE" id="PS50835">
    <property type="entry name" value="IG_LIKE"/>
    <property type="match status" value="10"/>
</dbReference>
<dbReference type="CDD" id="cd00099">
    <property type="entry name" value="IgV"/>
    <property type="match status" value="4"/>
</dbReference>
<comment type="subcellular location">
    <subcellularLocation>
        <location evidence="1">Cell membrane</location>
    </subcellularLocation>
</comment>
<feature type="domain" description="Ig-like" evidence="10">
    <location>
        <begin position="645"/>
        <end position="715"/>
    </location>
</feature>
<dbReference type="InterPro" id="IPR013783">
    <property type="entry name" value="Ig-like_fold"/>
</dbReference>
<dbReference type="InterPro" id="IPR003598">
    <property type="entry name" value="Ig_sub2"/>
</dbReference>
<feature type="region of interest" description="Disordered" evidence="8">
    <location>
        <begin position="1825"/>
        <end position="1844"/>
    </location>
</feature>
<feature type="domain" description="Ig-like" evidence="10">
    <location>
        <begin position="1543"/>
        <end position="1669"/>
    </location>
</feature>
<dbReference type="GO" id="GO:0009617">
    <property type="term" value="P:response to bacterium"/>
    <property type="evidence" value="ECO:0007669"/>
    <property type="project" value="TreeGrafter"/>
</dbReference>
<evidence type="ECO:0000256" key="1">
    <source>
        <dbReference type="ARBA" id="ARBA00004236"/>
    </source>
</evidence>
<keyword evidence="12" id="KW-1185">Reference proteome</keyword>
<feature type="compositionally biased region" description="Polar residues" evidence="8">
    <location>
        <begin position="9"/>
        <end position="20"/>
    </location>
</feature>
<feature type="compositionally biased region" description="Basic and acidic residues" evidence="8">
    <location>
        <begin position="1825"/>
        <end position="1842"/>
    </location>
</feature>
<keyword evidence="4" id="KW-0391">Immunity</keyword>
<keyword evidence="2" id="KW-1003">Cell membrane</keyword>
<evidence type="ECO:0000259" key="10">
    <source>
        <dbReference type="PROSITE" id="PS50835"/>
    </source>
</evidence>
<dbReference type="Pfam" id="PF07686">
    <property type="entry name" value="V-set"/>
    <property type="match status" value="7"/>
</dbReference>
<keyword evidence="3" id="KW-0732">Signal</keyword>
<dbReference type="PANTHER" id="PTHR19433">
    <property type="entry name" value="T-CELL RECEPTOR ALPHA CHAIN V REGION-RELATED"/>
    <property type="match status" value="1"/>
</dbReference>
<evidence type="ECO:0000256" key="2">
    <source>
        <dbReference type="ARBA" id="ARBA00022475"/>
    </source>
</evidence>
<feature type="transmembrane region" description="Helical" evidence="9">
    <location>
        <begin position="284"/>
        <end position="309"/>
    </location>
</feature>
<feature type="domain" description="Ig-like" evidence="10">
    <location>
        <begin position="752"/>
        <end position="802"/>
    </location>
</feature>
<evidence type="ECO:0000256" key="7">
    <source>
        <dbReference type="ARBA" id="ARBA00023180"/>
    </source>
</evidence>
<evidence type="ECO:0000313" key="11">
    <source>
        <dbReference type="EMBL" id="RXN15599.1"/>
    </source>
</evidence>
<protein>
    <submittedName>
        <fullName evidence="11">Putative immune-type receptor 12</fullName>
    </submittedName>
</protein>
<feature type="domain" description="Ig-like" evidence="10">
    <location>
        <begin position="1095"/>
        <end position="1209"/>
    </location>
</feature>
<sequence>MPGNARLTMFSNHKTDPLSQQQNHMVYQAAFSRDTSLSFNKCPSFFTTDCHGNGNNKTRVMQHALVVLDFEPNLLLSLQPTCCIGAQEHIQQPKRLQASKLGDNITIECFLHIKDYNNVVWYKQEMGMNLQAISKNYIYLSKVDFADGYNDGRFNVTTSRSIYHLHIFLTKKEDIATYFCGVISLGELNFGPGTFLMLHEEHTATTVFQEPISDKVHIGDNITLMCRVQTPDEKCKVGHHVYWFREAADESGSGIIYTDGDMKKHEEIYHEQSSVSTQECSKDIYFILTLLFGGIIFLICIVPLVLAIIREHRKQRHRKVAACQAQRHDDKSPFLLPHTLIAMKYNIMRSLIHQCMPLYSSQNTRKNTRKNPEEQPVIQRIQMLCILLLDSPTAAQDFIASAAVIQKKILETFTAGETITLECLISQEHGNYYSWFKQSLGEAPTCILSVYADSLTPIFYGDFKNDKRFTVLKKEDLFALTIKEAKPSDTGIYFCDARDYDLTSFSSGLFLNYKVDSGTLVNEHEFNPGDSVNLHCSVLTEKSVGNHSVYWFRHESGDTHPGIIYKHGNINDQCEKSSEKDSHVQSCVYNLPKKNLSLTNAGTYYCAVAICGEILFGNGSTLEIGGCIEAQGIQQPKRLQAYKVGDNITVECFLHIKDYNNVVWYKQEMGMNLQAISKTYIYLTKVNFAVGYNDSRFNVTKNLSLTDAGTYYCAVAICGEILFGNGSTLEIGGCIGAQGIQQPKRLQASKLGDNITVECFLPKKDYNLIVWYKQEMGMNLQAISKSYIYLTKEDIATYSCGVITLGELTFGPGTFLMLHEQHTATTVFQEPISDKVHIGDNLTLMCRVQTPHEKCKVGHHVYWFREAADESGSGIIYNDGDMKKHEEICKDDSTSQTCIYTLTKRNLSLSDAGCIGAQGIQQPKRLQASKLGDNITVECFLPKKDYNLIVWYKQEMGMNLQAISKSYIYLTKEDIATYSCGVITLGELTFGPGTFLMLHEQHTATTVFQEPISDKVHIGDNLTLMCRVQTPHEKCKVGHHVYWFREAADESGSGIIYNDGDMKKHEEICKDDSTSQTCIYTLTKRNLSLSDAGFLQVLLSIANIQAQPGQSVTMWCSHDIHVTGDLYWFKQTDEAVPITIVRMLYTESLQKVEPKYYNSFTKDSMVMDQFNRNTTLTIKEVKISDSGFYFCGATGYHMNFGSGTRLEVKDFIASAAVIQKKILETFTAGETITLECLISQEHGNYYSWFKQSLGEAPTCILSLYAVSLTPMFYGDFKNDKRFTVLKQRDLFALTINDAKPSDAGIYYCGARDYDLTIFSSGLFLNYKGCIGAQGIQQPKRLQASKLGDNITVECFLPKKDYNLIVWYKQEMGMNLQAISKSYIYLTKEDIATYSCGVITLGELTFGPGTFLMLHEQHTATTVFQEPISDKVHIGDNLTLMCRVQTPHEKCKVGHHVYWFREAADESGSGIIYNDGDMKKHEEICKDDSTSQTCIYTLTKRNLSLSDADLKKSPISTRDCSENIFYKLTFIFGGIIVILIIIIPLTTLIIKIHNRNKQEKDFIASAAVVQKKALETFTAGETITLECLIPQNYENYYSWFKQSLGEAPTCILSLYADTSTPTFYGNFKNDKRFTVLKQGDLFSLTINDAKPSDTGIYYCGARDYDLITFSSGLFLNYKGGETRQHHIKQFLSAMDSGTLVNEHAFKPGDSVNIHCSVLTEKYVGNHSIYWFTHESGDTHPGIIYKHGNINDQCEKSSEKDSHVQSCVYNLPKKNLSLTDAGTYYCAVATCGEILFGNGSTIEIGVNGTMVNDSYWSTVLKHLEKNVTSEKNGTKTSEKDHEKSPMSTEECSRNVYFILTLLFGGIIFCTYVIPFILAIIKKRRQKHKKETVLVKEKEDNWREQLFVFVLPTLVPITVVSMLLNIILYLQKTDTSKSQGHKLGIAID</sequence>
<evidence type="ECO:0000313" key="12">
    <source>
        <dbReference type="Proteomes" id="UP000290572"/>
    </source>
</evidence>
<dbReference type="GO" id="GO:0005886">
    <property type="term" value="C:plasma membrane"/>
    <property type="evidence" value="ECO:0007669"/>
    <property type="project" value="UniProtKB-SubCell"/>
</dbReference>
<dbReference type="GO" id="GO:0002376">
    <property type="term" value="P:immune system process"/>
    <property type="evidence" value="ECO:0007669"/>
    <property type="project" value="UniProtKB-KW"/>
</dbReference>
<evidence type="ECO:0000256" key="8">
    <source>
        <dbReference type="SAM" id="MobiDB-lite"/>
    </source>
</evidence>
<feature type="domain" description="Ig-like" evidence="10">
    <location>
        <begin position="1229"/>
        <end position="1318"/>
    </location>
</feature>
<feature type="region of interest" description="Disordered" evidence="8">
    <location>
        <begin position="1"/>
        <end position="20"/>
    </location>
</feature>
<dbReference type="SMART" id="SM00406">
    <property type="entry name" value="IGv"/>
    <property type="match status" value="6"/>
</dbReference>
<reference evidence="11 12" key="1">
    <citation type="submission" date="2018-03" db="EMBL/GenBank/DDBJ databases">
        <title>Draft genome sequence of Rohu Carp (Labeo rohita).</title>
        <authorList>
            <person name="Das P."/>
            <person name="Kushwaha B."/>
            <person name="Joshi C.G."/>
            <person name="Kumar D."/>
            <person name="Nagpure N.S."/>
            <person name="Sahoo L."/>
            <person name="Das S.P."/>
            <person name="Bit A."/>
            <person name="Patnaik S."/>
            <person name="Meher P.K."/>
            <person name="Jayasankar P."/>
            <person name="Koringa P.G."/>
            <person name="Patel N.V."/>
            <person name="Hinsu A.T."/>
            <person name="Kumar R."/>
            <person name="Pandey M."/>
            <person name="Agarwal S."/>
            <person name="Srivastava S."/>
            <person name="Singh M."/>
            <person name="Iquebal M.A."/>
            <person name="Jaiswal S."/>
            <person name="Angadi U.B."/>
            <person name="Kumar N."/>
            <person name="Raza M."/>
            <person name="Shah T.M."/>
            <person name="Rai A."/>
            <person name="Jena J.K."/>
        </authorList>
    </citation>
    <scope>NUCLEOTIDE SEQUENCE [LARGE SCALE GENOMIC DNA]</scope>
    <source>
        <strain evidence="11">DASCIFA01</strain>
        <tissue evidence="11">Testis</tissue>
    </source>
</reference>
<dbReference type="SUPFAM" id="SSF48726">
    <property type="entry name" value="Immunoglobulin"/>
    <property type="match status" value="13"/>
</dbReference>
<comment type="caution">
    <text evidence="11">The sequence shown here is derived from an EMBL/GenBank/DDBJ whole genome shotgun (WGS) entry which is preliminary data.</text>
</comment>
<name>A0A498M416_LABRO</name>
<feature type="domain" description="Ig-like" evidence="10">
    <location>
        <begin position="392"/>
        <end position="506"/>
    </location>
</feature>
<keyword evidence="5 9" id="KW-0472">Membrane</keyword>
<feature type="domain" description="Ig-like" evidence="10">
    <location>
        <begin position="932"/>
        <end position="982"/>
    </location>
</feature>
<evidence type="ECO:0000256" key="4">
    <source>
        <dbReference type="ARBA" id="ARBA00022859"/>
    </source>
</evidence>
<dbReference type="SMART" id="SM00409">
    <property type="entry name" value="IG"/>
    <property type="match status" value="12"/>
</dbReference>
<feature type="domain" description="Ig-like" evidence="10">
    <location>
        <begin position="1707"/>
        <end position="1805"/>
    </location>
</feature>
<dbReference type="PANTHER" id="PTHR19433:SF133">
    <property type="entry name" value="IMMUNE-TYPE RECEPTOR 5 PRECURSOR-RELATED"/>
    <property type="match status" value="1"/>
</dbReference>
<dbReference type="EMBL" id="QBIY01012840">
    <property type="protein sequence ID" value="RXN15599.1"/>
    <property type="molecule type" value="Genomic_DNA"/>
</dbReference>
<accession>A0A498M416</accession>
<proteinExistence type="predicted"/>
<keyword evidence="9" id="KW-0812">Transmembrane</keyword>
<organism evidence="11 12">
    <name type="scientific">Labeo rohita</name>
    <name type="common">Indian major carp</name>
    <name type="synonym">Cyprinus rohita</name>
    <dbReference type="NCBI Taxonomy" id="84645"/>
    <lineage>
        <taxon>Eukaryota</taxon>
        <taxon>Metazoa</taxon>
        <taxon>Chordata</taxon>
        <taxon>Craniata</taxon>
        <taxon>Vertebrata</taxon>
        <taxon>Euteleostomi</taxon>
        <taxon>Actinopterygii</taxon>
        <taxon>Neopterygii</taxon>
        <taxon>Teleostei</taxon>
        <taxon>Ostariophysi</taxon>
        <taxon>Cypriniformes</taxon>
        <taxon>Cyprinidae</taxon>
        <taxon>Labeoninae</taxon>
        <taxon>Labeonini</taxon>
        <taxon>Labeo</taxon>
    </lineage>
</organism>
<dbReference type="InterPro" id="IPR007110">
    <property type="entry name" value="Ig-like_dom"/>
</dbReference>
<feature type="transmembrane region" description="Helical" evidence="9">
    <location>
        <begin position="1903"/>
        <end position="1927"/>
    </location>
</feature>
<feature type="transmembrane region" description="Helical" evidence="9">
    <location>
        <begin position="1853"/>
        <end position="1878"/>
    </location>
</feature>
<keyword evidence="9" id="KW-1133">Transmembrane helix</keyword>
<keyword evidence="11" id="KW-0675">Receptor</keyword>
<dbReference type="InterPro" id="IPR013106">
    <property type="entry name" value="Ig_V-set"/>
</dbReference>
<evidence type="ECO:0000256" key="3">
    <source>
        <dbReference type="ARBA" id="ARBA00022729"/>
    </source>
</evidence>
<feature type="domain" description="Ig-like" evidence="10">
    <location>
        <begin position="1347"/>
        <end position="1397"/>
    </location>
</feature>
<feature type="domain" description="Ig-like" evidence="10">
    <location>
        <begin position="529"/>
        <end position="608"/>
    </location>
</feature>
<keyword evidence="6" id="KW-1015">Disulfide bond</keyword>
<evidence type="ECO:0000256" key="9">
    <source>
        <dbReference type="SAM" id="Phobius"/>
    </source>
</evidence>
<dbReference type="InterPro" id="IPR036179">
    <property type="entry name" value="Ig-like_dom_sf"/>
</dbReference>
<evidence type="ECO:0000256" key="6">
    <source>
        <dbReference type="ARBA" id="ARBA00023157"/>
    </source>
</evidence>
<evidence type="ECO:0000256" key="5">
    <source>
        <dbReference type="ARBA" id="ARBA00023136"/>
    </source>
</evidence>
<dbReference type="STRING" id="84645.A0A498M416"/>
<gene>
    <name evidence="11" type="ORF">ROHU_008707</name>
</gene>
<dbReference type="InterPro" id="IPR003599">
    <property type="entry name" value="Ig_sub"/>
</dbReference>
<dbReference type="InterPro" id="IPR052051">
    <property type="entry name" value="TCR_complex_component"/>
</dbReference>
<keyword evidence="7" id="KW-0325">Glycoprotein</keyword>
<dbReference type="Proteomes" id="UP000290572">
    <property type="component" value="Unassembled WGS sequence"/>
</dbReference>